<sequence length="65" mass="6971">MPLEIWTFLLGAGSFLVLVAGVHWTVGGDRVQASPGGPLVIAGGVVWRRVPLGNRYRVHGRHRAG</sequence>
<feature type="transmembrane region" description="Helical" evidence="1">
    <location>
        <begin position="6"/>
        <end position="26"/>
    </location>
</feature>
<keyword evidence="1" id="KW-1133">Transmembrane helix</keyword>
<evidence type="ECO:0000256" key="1">
    <source>
        <dbReference type="SAM" id="Phobius"/>
    </source>
</evidence>
<keyword evidence="1" id="KW-0812">Transmembrane</keyword>
<proteinExistence type="predicted"/>
<accession>A0ABC8AKS7</accession>
<evidence type="ECO:0000313" key="2">
    <source>
        <dbReference type="EMBL" id="APA94815.1"/>
    </source>
</evidence>
<reference evidence="2 3" key="1">
    <citation type="submission" date="2016-10" db="EMBL/GenBank/DDBJ databases">
        <title>Genome sequence of Nocardia seriolae strain EM150506, isolated from Anguila japonica.</title>
        <authorList>
            <person name="Han H.-J."/>
        </authorList>
    </citation>
    <scope>NUCLEOTIDE SEQUENCE [LARGE SCALE GENOMIC DNA]</scope>
    <source>
        <strain evidence="2 3">EM150506</strain>
    </source>
</reference>
<dbReference type="KEGG" id="nsr:NS506_00736"/>
<gene>
    <name evidence="2" type="ORF">NS506_00736</name>
</gene>
<protein>
    <submittedName>
        <fullName evidence="2">Uncharacterized protein</fullName>
    </submittedName>
</protein>
<dbReference type="Proteomes" id="UP000180166">
    <property type="component" value="Chromosome"/>
</dbReference>
<keyword evidence="1" id="KW-0472">Membrane</keyword>
<dbReference type="AlphaFoldDB" id="A0ABC8AKS7"/>
<organism evidence="2 3">
    <name type="scientific">Nocardia seriolae</name>
    <dbReference type="NCBI Taxonomy" id="37332"/>
    <lineage>
        <taxon>Bacteria</taxon>
        <taxon>Bacillati</taxon>
        <taxon>Actinomycetota</taxon>
        <taxon>Actinomycetes</taxon>
        <taxon>Mycobacteriales</taxon>
        <taxon>Nocardiaceae</taxon>
        <taxon>Nocardia</taxon>
    </lineage>
</organism>
<dbReference type="EMBL" id="CP017839">
    <property type="protein sequence ID" value="APA94815.1"/>
    <property type="molecule type" value="Genomic_DNA"/>
</dbReference>
<name>A0ABC8AKS7_9NOCA</name>
<evidence type="ECO:0000313" key="3">
    <source>
        <dbReference type="Proteomes" id="UP000180166"/>
    </source>
</evidence>